<evidence type="ECO:0000256" key="6">
    <source>
        <dbReference type="ARBA" id="ARBA00023136"/>
    </source>
</evidence>
<accession>A0ABQ4ZTT1</accession>
<evidence type="ECO:0000313" key="8">
    <source>
        <dbReference type="Proteomes" id="UP001151760"/>
    </source>
</evidence>
<keyword evidence="6" id="KW-0472">Membrane</keyword>
<evidence type="ECO:0000256" key="4">
    <source>
        <dbReference type="ARBA" id="ARBA00022692"/>
    </source>
</evidence>
<evidence type="ECO:0000256" key="1">
    <source>
        <dbReference type="ARBA" id="ARBA00004141"/>
    </source>
</evidence>
<comment type="similarity">
    <text evidence="2">Belongs to the SLC29A/ENT transporter (TC 2.A.57) family.</text>
</comment>
<keyword evidence="8" id="KW-1185">Reference proteome</keyword>
<name>A0ABQ4ZTT1_9ASTR</name>
<keyword evidence="5" id="KW-1133">Transmembrane helix</keyword>
<evidence type="ECO:0000313" key="7">
    <source>
        <dbReference type="EMBL" id="GJS92168.1"/>
    </source>
</evidence>
<evidence type="ECO:0000256" key="3">
    <source>
        <dbReference type="ARBA" id="ARBA00022448"/>
    </source>
</evidence>
<evidence type="ECO:0000256" key="5">
    <source>
        <dbReference type="ARBA" id="ARBA00022989"/>
    </source>
</evidence>
<evidence type="ECO:0000256" key="2">
    <source>
        <dbReference type="ARBA" id="ARBA00007965"/>
    </source>
</evidence>
<organism evidence="7 8">
    <name type="scientific">Tanacetum coccineum</name>
    <dbReference type="NCBI Taxonomy" id="301880"/>
    <lineage>
        <taxon>Eukaryota</taxon>
        <taxon>Viridiplantae</taxon>
        <taxon>Streptophyta</taxon>
        <taxon>Embryophyta</taxon>
        <taxon>Tracheophyta</taxon>
        <taxon>Spermatophyta</taxon>
        <taxon>Magnoliopsida</taxon>
        <taxon>eudicotyledons</taxon>
        <taxon>Gunneridae</taxon>
        <taxon>Pentapetalae</taxon>
        <taxon>asterids</taxon>
        <taxon>campanulids</taxon>
        <taxon>Asterales</taxon>
        <taxon>Asteraceae</taxon>
        <taxon>Asteroideae</taxon>
        <taxon>Anthemideae</taxon>
        <taxon>Anthemidinae</taxon>
        <taxon>Tanacetum</taxon>
    </lineage>
</organism>
<dbReference type="EMBL" id="BQNB010011561">
    <property type="protein sequence ID" value="GJS92168.1"/>
    <property type="molecule type" value="Genomic_DNA"/>
</dbReference>
<reference evidence="7" key="1">
    <citation type="journal article" date="2022" name="Int. J. Mol. Sci.">
        <title>Draft Genome of Tanacetum Coccineum: Genomic Comparison of Closely Related Tanacetum-Family Plants.</title>
        <authorList>
            <person name="Yamashiro T."/>
            <person name="Shiraishi A."/>
            <person name="Nakayama K."/>
            <person name="Satake H."/>
        </authorList>
    </citation>
    <scope>NUCLEOTIDE SEQUENCE</scope>
</reference>
<protein>
    <submittedName>
        <fullName evidence="7">Ribosomal protein L7Ae/L30e/S12e/Gadd45</fullName>
    </submittedName>
</protein>
<comment type="caution">
    <text evidence="7">The sequence shown here is derived from an EMBL/GenBank/DDBJ whole genome shotgun (WGS) entry which is preliminary data.</text>
</comment>
<keyword evidence="7" id="KW-0689">Ribosomal protein</keyword>
<proteinExistence type="inferred from homology"/>
<sequence length="533" mass="61007">MCVISAAFGLADEYVQGGMVGDWSFMRHEFSFLAGLAASGAITSGLRMITKGVLDIHKMVYETEQVAKLGIFKDISGTSHYSVCLGDVTKTQQRGASRSCANTTYEPPINDSVPVAESSTSVFNKRRRVLSEGSSAKHRDTVGASQENNIHMCHAMQGIIKLYIGILYCFKTSFITLHAKETVDKAAHMAKPNNYINGTRKNLVSSDNEGRMVEKCIVEIQGTFLEKIRNDAFNEDEGENTYEHLNRFLDIVDPIKNNGLTQDRFRLSIFPVSLIGVAHEWFTKEFMGSITTWDSMVEKFILKFHHLSDHNDDEEEEDSSETDNAPEFFMIEGNLFDFETPLCKAYNKINYLLKFDTDLFTYDIQSLKELPEMVRVGTMTYFQDHSWYDELADGKLKDETLTLKTKIKELWGDAAPGVIKFCRWLKSCFENFYELECEVLMKLQDCWWKVNTHKIAPFTRMENFGRASNVGQEDQGNKDDPILEPSIYKVRRFEMMKYLFDNDEACITINESKYLEHSKDSLDVIENSYLTLN</sequence>
<dbReference type="Proteomes" id="UP001151760">
    <property type="component" value="Unassembled WGS sequence"/>
</dbReference>
<keyword evidence="3" id="KW-0813">Transport</keyword>
<keyword evidence="4" id="KW-0812">Transmembrane</keyword>
<dbReference type="PANTHER" id="PTHR10332:SF30">
    <property type="entry name" value="EQUILIBRATIVE NUCLEOTIDE TRANSPORTER 2"/>
    <property type="match status" value="1"/>
</dbReference>
<dbReference type="PANTHER" id="PTHR10332">
    <property type="entry name" value="EQUILIBRATIVE NUCLEOSIDE TRANSPORTER"/>
    <property type="match status" value="1"/>
</dbReference>
<gene>
    <name evidence="7" type="ORF">Tco_0774804</name>
</gene>
<keyword evidence="7" id="KW-0687">Ribonucleoprotein</keyword>
<comment type="subcellular location">
    <subcellularLocation>
        <location evidence="1">Membrane</location>
        <topology evidence="1">Multi-pass membrane protein</topology>
    </subcellularLocation>
</comment>
<dbReference type="GO" id="GO:0005840">
    <property type="term" value="C:ribosome"/>
    <property type="evidence" value="ECO:0007669"/>
    <property type="project" value="UniProtKB-KW"/>
</dbReference>
<dbReference type="InterPro" id="IPR002259">
    <property type="entry name" value="Eqnu_transpt"/>
</dbReference>
<reference evidence="7" key="2">
    <citation type="submission" date="2022-01" db="EMBL/GenBank/DDBJ databases">
        <authorList>
            <person name="Yamashiro T."/>
            <person name="Shiraishi A."/>
            <person name="Satake H."/>
            <person name="Nakayama K."/>
        </authorList>
    </citation>
    <scope>NUCLEOTIDE SEQUENCE</scope>
</reference>